<feature type="domain" description="Major facilitator superfamily (MFS) profile" evidence="7">
    <location>
        <begin position="171"/>
        <end position="392"/>
    </location>
</feature>
<name>A0A3S1BEE2_9CYAN</name>
<dbReference type="OrthoDB" id="506187at2"/>
<comment type="caution">
    <text evidence="8">The sequence shown here is derived from an EMBL/GenBank/DDBJ whole genome shotgun (WGS) entry which is preliminary data.</text>
</comment>
<feature type="transmembrane region" description="Helical" evidence="6">
    <location>
        <begin position="249"/>
        <end position="269"/>
    </location>
</feature>
<keyword evidence="5 6" id="KW-0472">Membrane</keyword>
<keyword evidence="3 6" id="KW-0812">Transmembrane</keyword>
<evidence type="ECO:0000256" key="3">
    <source>
        <dbReference type="ARBA" id="ARBA00022692"/>
    </source>
</evidence>
<protein>
    <submittedName>
        <fullName evidence="8">Putative drug antiporter protein</fullName>
    </submittedName>
</protein>
<keyword evidence="9" id="KW-1185">Reference proteome</keyword>
<organism evidence="8 9">
    <name type="scientific">Dulcicalothrix desertica PCC 7102</name>
    <dbReference type="NCBI Taxonomy" id="232991"/>
    <lineage>
        <taxon>Bacteria</taxon>
        <taxon>Bacillati</taxon>
        <taxon>Cyanobacteriota</taxon>
        <taxon>Cyanophyceae</taxon>
        <taxon>Nostocales</taxon>
        <taxon>Calotrichaceae</taxon>
        <taxon>Dulcicalothrix</taxon>
    </lineage>
</organism>
<evidence type="ECO:0000256" key="5">
    <source>
        <dbReference type="ARBA" id="ARBA00023136"/>
    </source>
</evidence>
<dbReference type="PANTHER" id="PTHR23513:SF6">
    <property type="entry name" value="MAJOR FACILITATOR SUPERFAMILY ASSOCIATED DOMAIN-CONTAINING PROTEIN"/>
    <property type="match status" value="1"/>
</dbReference>
<comment type="subcellular location">
    <subcellularLocation>
        <location evidence="1">Cell membrane</location>
        <topology evidence="1">Multi-pass membrane protein</topology>
    </subcellularLocation>
</comment>
<feature type="transmembrane region" description="Helical" evidence="6">
    <location>
        <begin position="12"/>
        <end position="31"/>
    </location>
</feature>
<gene>
    <name evidence="8" type="ORF">DSM106972_006980</name>
</gene>
<evidence type="ECO:0000259" key="7">
    <source>
        <dbReference type="PROSITE" id="PS50850"/>
    </source>
</evidence>
<reference evidence="8" key="1">
    <citation type="submission" date="2018-12" db="EMBL/GenBank/DDBJ databases">
        <authorList>
            <person name="Will S."/>
            <person name="Neumann-Schaal M."/>
            <person name="Henke P."/>
        </authorList>
    </citation>
    <scope>NUCLEOTIDE SEQUENCE</scope>
    <source>
        <strain evidence="8">PCC 7102</strain>
    </source>
</reference>
<dbReference type="EMBL" id="RSCL01000001">
    <property type="protein sequence ID" value="RUT10203.1"/>
    <property type="molecule type" value="Genomic_DNA"/>
</dbReference>
<accession>A0A3S1BEE2</accession>
<proteinExistence type="predicted"/>
<dbReference type="PANTHER" id="PTHR23513">
    <property type="entry name" value="INTEGRAL MEMBRANE EFFLUX PROTEIN-RELATED"/>
    <property type="match status" value="1"/>
</dbReference>
<reference evidence="8" key="2">
    <citation type="journal article" date="2019" name="Genome Biol. Evol.">
        <title>Day and night: Metabolic profiles and evolutionary relationships of six axenic non-marine cyanobacteria.</title>
        <authorList>
            <person name="Will S.E."/>
            <person name="Henke P."/>
            <person name="Boedeker C."/>
            <person name="Huang S."/>
            <person name="Brinkmann H."/>
            <person name="Rohde M."/>
            <person name="Jarek M."/>
            <person name="Friedl T."/>
            <person name="Seufert S."/>
            <person name="Schumacher M."/>
            <person name="Overmann J."/>
            <person name="Neumann-Schaal M."/>
            <person name="Petersen J."/>
        </authorList>
    </citation>
    <scope>NUCLEOTIDE SEQUENCE [LARGE SCALE GENOMIC DNA]</scope>
    <source>
        <strain evidence="8">PCC 7102</strain>
    </source>
</reference>
<evidence type="ECO:0000313" key="9">
    <source>
        <dbReference type="Proteomes" id="UP000271624"/>
    </source>
</evidence>
<feature type="transmembrane region" description="Helical" evidence="6">
    <location>
        <begin position="72"/>
        <end position="90"/>
    </location>
</feature>
<feature type="transmembrane region" description="Helical" evidence="6">
    <location>
        <begin position="301"/>
        <end position="319"/>
    </location>
</feature>
<evidence type="ECO:0000256" key="6">
    <source>
        <dbReference type="SAM" id="Phobius"/>
    </source>
</evidence>
<dbReference type="CDD" id="cd06173">
    <property type="entry name" value="MFS_MefA_like"/>
    <property type="match status" value="1"/>
</dbReference>
<dbReference type="Pfam" id="PF07690">
    <property type="entry name" value="MFS_1"/>
    <property type="match status" value="1"/>
</dbReference>
<dbReference type="AlphaFoldDB" id="A0A3S1BEE2"/>
<evidence type="ECO:0000256" key="4">
    <source>
        <dbReference type="ARBA" id="ARBA00022989"/>
    </source>
</evidence>
<feature type="transmembrane region" description="Helical" evidence="6">
    <location>
        <begin position="37"/>
        <end position="60"/>
    </location>
</feature>
<dbReference type="GO" id="GO:0022857">
    <property type="term" value="F:transmembrane transporter activity"/>
    <property type="evidence" value="ECO:0007669"/>
    <property type="project" value="InterPro"/>
</dbReference>
<evidence type="ECO:0000313" key="8">
    <source>
        <dbReference type="EMBL" id="RUT10203.1"/>
    </source>
</evidence>
<feature type="transmembrane region" description="Helical" evidence="6">
    <location>
        <begin position="166"/>
        <end position="184"/>
    </location>
</feature>
<sequence>MSIISLIVAESLSLLGNQIAAVAIPILVLQYTHSPLITGIASVGNIIPIVLAAIVGGRAIDRFGAWNTSVTADILSFFSVLALPLAFIYFDEVSTLLIFLLVFLGALFDPTGTSARQTLVPSLASLSGKSLQKINSWRGGLENGADFLGPIIGVGLISATGIINTFFINAATFLVCAGIFLIAIPRRVQVSRGAEDAALSGIKFILKHPEIRPLTIVGMVANFVILPFLSLLLPVLATSKFGSNTLLGISLSVFGLAATIGATSFSLLSNRFSRSALYYGGLLLTGGSIMLGAFATNQYQVILSTGLAGLLLGAGNPLSQTILLEETPEIIAGKVFTSFNAIHFIGGPFGLLLAGVMTELLNVEQVIIQFGCLLIALAIFGWYRLPLLTPKD</sequence>
<dbReference type="RefSeq" id="WP_127078850.1">
    <property type="nucleotide sequence ID" value="NZ_RSCL01000001.1"/>
</dbReference>
<evidence type="ECO:0000256" key="2">
    <source>
        <dbReference type="ARBA" id="ARBA00022475"/>
    </source>
</evidence>
<feature type="transmembrane region" description="Helical" evidence="6">
    <location>
        <begin position="214"/>
        <end position="237"/>
    </location>
</feature>
<feature type="transmembrane region" description="Helical" evidence="6">
    <location>
        <begin position="276"/>
        <end position="295"/>
    </location>
</feature>
<dbReference type="InterPro" id="IPR036259">
    <property type="entry name" value="MFS_trans_sf"/>
</dbReference>
<feature type="transmembrane region" description="Helical" evidence="6">
    <location>
        <begin position="366"/>
        <end position="385"/>
    </location>
</feature>
<dbReference type="Proteomes" id="UP000271624">
    <property type="component" value="Unassembled WGS sequence"/>
</dbReference>
<evidence type="ECO:0000256" key="1">
    <source>
        <dbReference type="ARBA" id="ARBA00004651"/>
    </source>
</evidence>
<dbReference type="Gene3D" id="1.20.1250.20">
    <property type="entry name" value="MFS general substrate transporter like domains"/>
    <property type="match status" value="1"/>
</dbReference>
<keyword evidence="2" id="KW-1003">Cell membrane</keyword>
<keyword evidence="4 6" id="KW-1133">Transmembrane helix</keyword>
<dbReference type="InterPro" id="IPR020846">
    <property type="entry name" value="MFS_dom"/>
</dbReference>
<feature type="transmembrane region" description="Helical" evidence="6">
    <location>
        <begin position="331"/>
        <end position="354"/>
    </location>
</feature>
<dbReference type="GO" id="GO:0005886">
    <property type="term" value="C:plasma membrane"/>
    <property type="evidence" value="ECO:0007669"/>
    <property type="project" value="UniProtKB-SubCell"/>
</dbReference>
<dbReference type="SUPFAM" id="SSF103473">
    <property type="entry name" value="MFS general substrate transporter"/>
    <property type="match status" value="1"/>
</dbReference>
<dbReference type="InterPro" id="IPR011701">
    <property type="entry name" value="MFS"/>
</dbReference>
<dbReference type="PROSITE" id="PS50850">
    <property type="entry name" value="MFS"/>
    <property type="match status" value="1"/>
</dbReference>